<evidence type="ECO:0000256" key="4">
    <source>
        <dbReference type="ARBA" id="ARBA00022840"/>
    </source>
</evidence>
<dbReference type="STRING" id="1666911.HLUCCA11_04975"/>
<evidence type="ECO:0000259" key="7">
    <source>
        <dbReference type="Pfam" id="PF02769"/>
    </source>
</evidence>
<evidence type="ECO:0000256" key="3">
    <source>
        <dbReference type="ARBA" id="ARBA00022777"/>
    </source>
</evidence>
<reference evidence="9 10" key="1">
    <citation type="submission" date="2015-09" db="EMBL/GenBank/DDBJ databases">
        <title>Identification and resolution of microdiversity through metagenomic sequencing of parallel consortia.</title>
        <authorList>
            <person name="Nelson W.C."/>
            <person name="Romine M.F."/>
            <person name="Lindemann S.R."/>
        </authorList>
    </citation>
    <scope>NUCLEOTIDE SEQUENCE [LARGE SCALE GENOMIC DNA]</scope>
    <source>
        <strain evidence="9">Ana</strain>
    </source>
</reference>
<dbReference type="PANTHER" id="PTHR10256">
    <property type="entry name" value="SELENIDE, WATER DIKINASE"/>
    <property type="match status" value="1"/>
</dbReference>
<dbReference type="SUPFAM" id="SSF55326">
    <property type="entry name" value="PurM N-terminal domain-like"/>
    <property type="match status" value="1"/>
</dbReference>
<comment type="caution">
    <text evidence="9">The sequence shown here is derived from an EMBL/GenBank/DDBJ whole genome shotgun (WGS) entry which is preliminary data.</text>
</comment>
<dbReference type="InterPro" id="IPR010918">
    <property type="entry name" value="PurM-like_C_dom"/>
</dbReference>
<evidence type="ECO:0000313" key="10">
    <source>
        <dbReference type="Proteomes" id="UP000050465"/>
    </source>
</evidence>
<dbReference type="AlphaFoldDB" id="A0A0P7ZTG8"/>
<keyword evidence="2" id="KW-0547">Nucleotide-binding</keyword>
<feature type="domain" description="PurM-like N-terminal" evidence="6">
    <location>
        <begin position="470"/>
        <end position="577"/>
    </location>
</feature>
<dbReference type="Gene3D" id="3.50.50.100">
    <property type="match status" value="1"/>
</dbReference>
<dbReference type="PRINTS" id="PR00368">
    <property type="entry name" value="FADPNR"/>
</dbReference>
<evidence type="ECO:0000313" key="9">
    <source>
        <dbReference type="EMBL" id="KPQ36847.1"/>
    </source>
</evidence>
<protein>
    <submittedName>
        <fullName evidence="9">Selenide, water dikinase</fullName>
        <ecNumber evidence="9">2.7.9.3</ecNumber>
    </submittedName>
</protein>
<evidence type="ECO:0000256" key="1">
    <source>
        <dbReference type="ARBA" id="ARBA00022679"/>
    </source>
</evidence>
<keyword evidence="5" id="KW-0711">Selenium</keyword>
<dbReference type="Proteomes" id="UP000050465">
    <property type="component" value="Unassembled WGS sequence"/>
</dbReference>
<proteinExistence type="predicted"/>
<keyword evidence="3 9" id="KW-0418">Kinase</keyword>
<dbReference type="NCBIfam" id="TIGR03169">
    <property type="entry name" value="Nterm_to_SelD"/>
    <property type="match status" value="1"/>
</dbReference>
<dbReference type="GO" id="GO:0005737">
    <property type="term" value="C:cytoplasm"/>
    <property type="evidence" value="ECO:0007669"/>
    <property type="project" value="TreeGrafter"/>
</dbReference>
<dbReference type="InterPro" id="IPR016188">
    <property type="entry name" value="PurM-like_N"/>
</dbReference>
<dbReference type="GO" id="GO:0004756">
    <property type="term" value="F:selenide, water dikinase activity"/>
    <property type="evidence" value="ECO:0007669"/>
    <property type="project" value="UniProtKB-EC"/>
</dbReference>
<sequence>MHSTVCLSKDLVLVGGGHSHALVLRKLGMQPWPADVRLTLITNLADTPYSGMLPCHISGVYDFDTAHIDLRPLTRFANCRLVMDEMVDLDTASQKIICRSHPPIAYDLLSIDIGSTPSKSKVPGADEFAVPAKPVPQLLKKWKQYLDQFEQKLDAHPGTVATIGIVGGGVGGVEMAFAMHTRLSELIEAYGQDPRRQVNVHIFHRGEHLAKGRNRLTQWMVERLCKAREIYAHTNESVCEVNATSVRCESGLVVECDHTFWVTNASAPPFLRDSKLSLTDSGFIAVKDTLQTCSHPNIFAAGDVATMVNHKRPKAGVFAVRQGPPLYENLKRYVMGEPLKPFTPQRRYLNIIDTDVDRSIASWGPFAIHAKWCRTWKDSIDQKFMSLFSDFPEMSSPLAVNPTRHKKRRKAVAPLSDARPLSDAMHCAGCGSKVGGQVLARVLSRVRAEAPSNHDWPYRDHIVTGLDAPDDAAIIKNIEGQLSVHTVDQFSALVDDPFIFGQICVNHCLSDLFAMGATSHSALALATIPYGTEAKQEETLYQLLSGAAIALADAKTFLVGGHTTEGPTLSLGFACNGSIAPTQVWRKSGMVPGQSLILTKALGVGSLFAADMQKQAKGRWVESAIASMLRSNRTAADCLRSHGATACTDVTGFGLAGHLLEMTSASQVSATVQIERLNLLPGVETTLRQGIVSSLHNRNRQSASPHMQAHTTQSSAPVFQILFDPQTAGGLLASVPTEQVQDCLDRLYQLGFASSACIGTVGDATATPLTIK</sequence>
<dbReference type="GO" id="GO:0005524">
    <property type="term" value="F:ATP binding"/>
    <property type="evidence" value="ECO:0007669"/>
    <property type="project" value="UniProtKB-KW"/>
</dbReference>
<dbReference type="SUPFAM" id="SSF56042">
    <property type="entry name" value="PurM C-terminal domain-like"/>
    <property type="match status" value="1"/>
</dbReference>
<dbReference type="PANTHER" id="PTHR10256:SF0">
    <property type="entry name" value="INACTIVE SELENIDE, WATER DIKINASE-LIKE PROTEIN-RELATED"/>
    <property type="match status" value="1"/>
</dbReference>
<dbReference type="InterPro" id="IPR004536">
    <property type="entry name" value="SPS/SelD"/>
</dbReference>
<evidence type="ECO:0000256" key="5">
    <source>
        <dbReference type="ARBA" id="ARBA00023266"/>
    </source>
</evidence>
<evidence type="ECO:0000256" key="2">
    <source>
        <dbReference type="ARBA" id="ARBA00022741"/>
    </source>
</evidence>
<dbReference type="Gene3D" id="3.90.650.10">
    <property type="entry name" value="PurM-like C-terminal domain"/>
    <property type="match status" value="1"/>
</dbReference>
<evidence type="ECO:0000259" key="8">
    <source>
        <dbReference type="Pfam" id="PF07992"/>
    </source>
</evidence>
<dbReference type="EMBL" id="LJZR01000004">
    <property type="protein sequence ID" value="KPQ36847.1"/>
    <property type="molecule type" value="Genomic_DNA"/>
</dbReference>
<keyword evidence="4" id="KW-0067">ATP-binding</keyword>
<dbReference type="InterPro" id="IPR036921">
    <property type="entry name" value="PurM-like_N_sf"/>
</dbReference>
<feature type="domain" description="PurM-like C-terminal" evidence="7">
    <location>
        <begin position="592"/>
        <end position="765"/>
    </location>
</feature>
<dbReference type="InterPro" id="IPR036188">
    <property type="entry name" value="FAD/NAD-bd_sf"/>
</dbReference>
<keyword evidence="1 9" id="KW-0808">Transferase</keyword>
<dbReference type="GO" id="GO:0016491">
    <property type="term" value="F:oxidoreductase activity"/>
    <property type="evidence" value="ECO:0007669"/>
    <property type="project" value="InterPro"/>
</dbReference>
<dbReference type="Pfam" id="PF00586">
    <property type="entry name" value="AIRS"/>
    <property type="match status" value="1"/>
</dbReference>
<accession>A0A0P7ZTG8</accession>
<dbReference type="NCBIfam" id="TIGR00476">
    <property type="entry name" value="selD"/>
    <property type="match status" value="1"/>
</dbReference>
<dbReference type="InterPro" id="IPR023753">
    <property type="entry name" value="FAD/NAD-binding_dom"/>
</dbReference>
<dbReference type="Pfam" id="PF07992">
    <property type="entry name" value="Pyr_redox_2"/>
    <property type="match status" value="1"/>
</dbReference>
<dbReference type="Pfam" id="PF02769">
    <property type="entry name" value="AIRS_C"/>
    <property type="match status" value="1"/>
</dbReference>
<dbReference type="PATRIC" id="fig|1666911.3.peg.3009"/>
<dbReference type="InterPro" id="IPR036676">
    <property type="entry name" value="PurM-like_C_sf"/>
</dbReference>
<organism evidence="9 10">
    <name type="scientific">Phormidesmis priestleyi Ana</name>
    <dbReference type="NCBI Taxonomy" id="1666911"/>
    <lineage>
        <taxon>Bacteria</taxon>
        <taxon>Bacillati</taxon>
        <taxon>Cyanobacteriota</taxon>
        <taxon>Cyanophyceae</taxon>
        <taxon>Leptolyngbyales</taxon>
        <taxon>Leptolyngbyaceae</taxon>
        <taxon>Phormidesmis</taxon>
    </lineage>
</organism>
<name>A0A0P7ZTG8_9CYAN</name>
<dbReference type="PROSITE" id="PS00626">
    <property type="entry name" value="RCC1_2"/>
    <property type="match status" value="1"/>
</dbReference>
<dbReference type="InterPro" id="IPR000408">
    <property type="entry name" value="Reg_chr_condens"/>
</dbReference>
<dbReference type="InterPro" id="IPR017584">
    <property type="entry name" value="Pyridine_nucleo_diS_OxRdtase_N"/>
</dbReference>
<gene>
    <name evidence="9" type="primary">selD</name>
    <name evidence="9" type="ORF">HLUCCA11_04975</name>
</gene>
<evidence type="ECO:0000259" key="6">
    <source>
        <dbReference type="Pfam" id="PF00586"/>
    </source>
</evidence>
<dbReference type="SUPFAM" id="SSF51905">
    <property type="entry name" value="FAD/NAD(P)-binding domain"/>
    <property type="match status" value="2"/>
</dbReference>
<dbReference type="GO" id="GO:0016260">
    <property type="term" value="P:selenocysteine biosynthetic process"/>
    <property type="evidence" value="ECO:0007669"/>
    <property type="project" value="TreeGrafter"/>
</dbReference>
<dbReference type="CDD" id="cd02195">
    <property type="entry name" value="SelD"/>
    <property type="match status" value="1"/>
</dbReference>
<dbReference type="Gene3D" id="3.30.1330.10">
    <property type="entry name" value="PurM-like, N-terminal domain"/>
    <property type="match status" value="1"/>
</dbReference>
<feature type="domain" description="FAD/NAD(P)-binding" evidence="8">
    <location>
        <begin position="10"/>
        <end position="323"/>
    </location>
</feature>
<dbReference type="EC" id="2.7.9.3" evidence="9"/>